<feature type="compositionally biased region" description="Gly residues" evidence="1">
    <location>
        <begin position="52"/>
        <end position="61"/>
    </location>
</feature>
<dbReference type="EMBL" id="BMYI01000009">
    <property type="protein sequence ID" value="GHC27288.1"/>
    <property type="molecule type" value="Genomic_DNA"/>
</dbReference>
<dbReference type="Proteomes" id="UP000658305">
    <property type="component" value="Unassembled WGS sequence"/>
</dbReference>
<evidence type="ECO:0000313" key="3">
    <source>
        <dbReference type="Proteomes" id="UP000658305"/>
    </source>
</evidence>
<protein>
    <submittedName>
        <fullName evidence="2">Uncharacterized protein</fullName>
    </submittedName>
</protein>
<name>A0ABQ3FJZ9_9RHOB</name>
<comment type="caution">
    <text evidence="2">The sequence shown here is derived from an EMBL/GenBank/DDBJ whole genome shotgun (WGS) entry which is preliminary data.</text>
</comment>
<feature type="region of interest" description="Disordered" evidence="1">
    <location>
        <begin position="37"/>
        <end position="71"/>
    </location>
</feature>
<sequence>MAGHILCDEGMCGKQQVQMTVDVTDGIGAHGVSLRGMESAGGFTPPDPRGVFGQGAKGKGATGAEAGLRRG</sequence>
<gene>
    <name evidence="2" type="ORF">GCM10007291_29090</name>
</gene>
<evidence type="ECO:0000256" key="1">
    <source>
        <dbReference type="SAM" id="MobiDB-lite"/>
    </source>
</evidence>
<organism evidence="2 3">
    <name type="scientific">Gemmobacter nanjingensis</name>
    <dbReference type="NCBI Taxonomy" id="488454"/>
    <lineage>
        <taxon>Bacteria</taxon>
        <taxon>Pseudomonadati</taxon>
        <taxon>Pseudomonadota</taxon>
        <taxon>Alphaproteobacteria</taxon>
        <taxon>Rhodobacterales</taxon>
        <taxon>Paracoccaceae</taxon>
        <taxon>Gemmobacter</taxon>
    </lineage>
</organism>
<keyword evidence="3" id="KW-1185">Reference proteome</keyword>
<feature type="compositionally biased region" description="Low complexity" evidence="1">
    <location>
        <begin position="62"/>
        <end position="71"/>
    </location>
</feature>
<evidence type="ECO:0000313" key="2">
    <source>
        <dbReference type="EMBL" id="GHC27288.1"/>
    </source>
</evidence>
<proteinExistence type="predicted"/>
<reference evidence="3" key="1">
    <citation type="journal article" date="2019" name="Int. J. Syst. Evol. Microbiol.">
        <title>The Global Catalogue of Microorganisms (GCM) 10K type strain sequencing project: providing services to taxonomists for standard genome sequencing and annotation.</title>
        <authorList>
            <consortium name="The Broad Institute Genomics Platform"/>
            <consortium name="The Broad Institute Genome Sequencing Center for Infectious Disease"/>
            <person name="Wu L."/>
            <person name="Ma J."/>
        </authorList>
    </citation>
    <scope>NUCLEOTIDE SEQUENCE [LARGE SCALE GENOMIC DNA]</scope>
    <source>
        <strain evidence="3">KCTC 23298</strain>
    </source>
</reference>
<accession>A0ABQ3FJZ9</accession>